<feature type="domain" description="BPL/LPL catalytic" evidence="7">
    <location>
        <begin position="1"/>
        <end position="185"/>
    </location>
</feature>
<evidence type="ECO:0000256" key="2">
    <source>
        <dbReference type="ARBA" id="ARBA00022741"/>
    </source>
</evidence>
<accession>A0ABY5A0F2</accession>
<dbReference type="SUPFAM" id="SSF55681">
    <property type="entry name" value="Class II aaRS and biotin synthetases"/>
    <property type="match status" value="1"/>
</dbReference>
<evidence type="ECO:0000313" key="9">
    <source>
        <dbReference type="Proteomes" id="UP001057520"/>
    </source>
</evidence>
<evidence type="ECO:0000313" key="8">
    <source>
        <dbReference type="EMBL" id="USQ98572.1"/>
    </source>
</evidence>
<dbReference type="InterPro" id="IPR004408">
    <property type="entry name" value="Biotin_CoA_COase_ligase"/>
</dbReference>
<keyword evidence="3" id="KW-0067">ATP-binding</keyword>
<dbReference type="PROSITE" id="PS51733">
    <property type="entry name" value="BPL_LPL_CATALYTIC"/>
    <property type="match status" value="1"/>
</dbReference>
<dbReference type="NCBIfam" id="TIGR00121">
    <property type="entry name" value="birA_ligase"/>
    <property type="match status" value="1"/>
</dbReference>
<evidence type="ECO:0000256" key="4">
    <source>
        <dbReference type="ARBA" id="ARBA00023267"/>
    </source>
</evidence>
<dbReference type="Proteomes" id="UP001057520">
    <property type="component" value="Chromosome"/>
</dbReference>
<protein>
    <recommendedName>
        <fullName evidence="5">biotin--[biotin carboxyl-carrier protein] ligase</fullName>
        <ecNumber evidence="5">6.3.4.15</ecNumber>
    </recommendedName>
</protein>
<dbReference type="InterPro" id="IPR003142">
    <property type="entry name" value="BPL_C"/>
</dbReference>
<dbReference type="PANTHER" id="PTHR12835:SF5">
    <property type="entry name" value="BIOTIN--PROTEIN LIGASE"/>
    <property type="match status" value="1"/>
</dbReference>
<keyword evidence="4" id="KW-0092">Biotin</keyword>
<evidence type="ECO:0000256" key="3">
    <source>
        <dbReference type="ARBA" id="ARBA00022840"/>
    </source>
</evidence>
<dbReference type="InterPro" id="IPR045864">
    <property type="entry name" value="aa-tRNA-synth_II/BPL/LPL"/>
</dbReference>
<dbReference type="EC" id="6.3.4.15" evidence="5"/>
<gene>
    <name evidence="8" type="ORF">MZV50_14165</name>
</gene>
<evidence type="ECO:0000256" key="5">
    <source>
        <dbReference type="ARBA" id="ARBA00024227"/>
    </source>
</evidence>
<dbReference type="Pfam" id="PF03099">
    <property type="entry name" value="BPL_LplA_LipB"/>
    <property type="match status" value="1"/>
</dbReference>
<name>A0ABY5A0F2_9CAUL</name>
<evidence type="ECO:0000259" key="7">
    <source>
        <dbReference type="PROSITE" id="PS51733"/>
    </source>
</evidence>
<comment type="catalytic activity">
    <reaction evidence="6">
        <text>biotin + L-lysyl-[protein] + ATP = N(6)-biotinyl-L-lysyl-[protein] + AMP + diphosphate + H(+)</text>
        <dbReference type="Rhea" id="RHEA:11756"/>
        <dbReference type="Rhea" id="RHEA-COMP:9752"/>
        <dbReference type="Rhea" id="RHEA-COMP:10505"/>
        <dbReference type="ChEBI" id="CHEBI:15378"/>
        <dbReference type="ChEBI" id="CHEBI:29969"/>
        <dbReference type="ChEBI" id="CHEBI:30616"/>
        <dbReference type="ChEBI" id="CHEBI:33019"/>
        <dbReference type="ChEBI" id="CHEBI:57586"/>
        <dbReference type="ChEBI" id="CHEBI:83144"/>
        <dbReference type="ChEBI" id="CHEBI:456215"/>
        <dbReference type="EC" id="6.3.4.15"/>
    </reaction>
</comment>
<evidence type="ECO:0000256" key="6">
    <source>
        <dbReference type="ARBA" id="ARBA00047846"/>
    </source>
</evidence>
<dbReference type="InterPro" id="IPR004143">
    <property type="entry name" value="BPL_LPL_catalytic"/>
</dbReference>
<dbReference type="Pfam" id="PF02237">
    <property type="entry name" value="BPL_C"/>
    <property type="match status" value="1"/>
</dbReference>
<proteinExistence type="predicted"/>
<keyword evidence="1 8" id="KW-0436">Ligase</keyword>
<evidence type="ECO:0000256" key="1">
    <source>
        <dbReference type="ARBA" id="ARBA00022598"/>
    </source>
</evidence>
<dbReference type="SUPFAM" id="SSF50037">
    <property type="entry name" value="C-terminal domain of transcriptional repressors"/>
    <property type="match status" value="1"/>
</dbReference>
<keyword evidence="2" id="KW-0547">Nucleotide-binding</keyword>
<dbReference type="Gene3D" id="2.30.30.100">
    <property type="match status" value="1"/>
</dbReference>
<dbReference type="EMBL" id="CP096040">
    <property type="protein sequence ID" value="USQ98572.1"/>
    <property type="molecule type" value="Genomic_DNA"/>
</dbReference>
<keyword evidence="9" id="KW-1185">Reference proteome</keyword>
<dbReference type="PANTHER" id="PTHR12835">
    <property type="entry name" value="BIOTIN PROTEIN LIGASE"/>
    <property type="match status" value="1"/>
</dbReference>
<dbReference type="InterPro" id="IPR008988">
    <property type="entry name" value="Transcriptional_repressor_C"/>
</dbReference>
<dbReference type="Gene3D" id="3.30.930.10">
    <property type="entry name" value="Bira Bifunctional Protein, Domain 2"/>
    <property type="match status" value="1"/>
</dbReference>
<organism evidence="8 9">
    <name type="scientific">Caulobacter segnis</name>
    <dbReference type="NCBI Taxonomy" id="88688"/>
    <lineage>
        <taxon>Bacteria</taxon>
        <taxon>Pseudomonadati</taxon>
        <taxon>Pseudomonadota</taxon>
        <taxon>Alphaproteobacteria</taxon>
        <taxon>Caulobacterales</taxon>
        <taxon>Caulobacteraceae</taxon>
        <taxon>Caulobacter</taxon>
    </lineage>
</organism>
<reference evidence="8 9" key="1">
    <citation type="submission" date="2022-04" db="EMBL/GenBank/DDBJ databases">
        <title>Genome sequence of soybean root-associated Caulobacter segnis RL271.</title>
        <authorList>
            <person name="Longley R."/>
            <person name="Bonito G."/>
            <person name="Trigodet F."/>
            <person name="Crosson S."/>
            <person name="Fiebig A."/>
        </authorList>
    </citation>
    <scope>NUCLEOTIDE SEQUENCE [LARGE SCALE GENOMIC DNA]</scope>
    <source>
        <strain evidence="8 9">RL271</strain>
    </source>
</reference>
<dbReference type="GO" id="GO:0004077">
    <property type="term" value="F:biotin--[biotin carboxyl-carrier protein] ligase activity"/>
    <property type="evidence" value="ECO:0007669"/>
    <property type="project" value="UniProtKB-EC"/>
</dbReference>
<sequence>MTGVLPVVVPPIVVLGEIDSTNAEARRRAEAGEAGPVWLVGLRQTAGRGRRGRAWETGEGNLAATLLFRTDKAPAEAAQVSFVAALAVADMLAQYVPASLVSLKWPNDPLLGGLKVSGILIESGASPMGGLWIAVGVGVNLARRPIDAERPATSIATYREIPPPPPTEAIEVLAGAFERWFRTWNALGFPAIADAWTARAHGLGEPCVARLGVETVEGIAEGLDGDGALRLRLDDGQLRRITAGDVFFGGA</sequence>
<dbReference type="CDD" id="cd16442">
    <property type="entry name" value="BPL"/>
    <property type="match status" value="1"/>
</dbReference>